<organism evidence="3 4">
    <name type="scientific">Butyrivibrio fibrisolvens</name>
    <dbReference type="NCBI Taxonomy" id="831"/>
    <lineage>
        <taxon>Bacteria</taxon>
        <taxon>Bacillati</taxon>
        <taxon>Bacillota</taxon>
        <taxon>Clostridia</taxon>
        <taxon>Lachnospirales</taxon>
        <taxon>Lachnospiraceae</taxon>
        <taxon>Butyrivibrio</taxon>
    </lineage>
</organism>
<keyword evidence="1" id="KW-0812">Transmembrane</keyword>
<feature type="transmembrane region" description="Helical" evidence="1">
    <location>
        <begin position="217"/>
        <end position="237"/>
    </location>
</feature>
<feature type="transmembrane region" description="Helical" evidence="1">
    <location>
        <begin position="91"/>
        <end position="111"/>
    </location>
</feature>
<feature type="transmembrane region" description="Helical" evidence="1">
    <location>
        <begin position="176"/>
        <end position="197"/>
    </location>
</feature>
<keyword evidence="1" id="KW-1133">Transmembrane helix</keyword>
<proteinExistence type="predicted"/>
<feature type="domain" description="Sensor histidine kinase NatK-like C-terminal" evidence="2">
    <location>
        <begin position="357"/>
        <end position="463"/>
    </location>
</feature>
<accession>A0A317G6C0</accession>
<gene>
    <name evidence="3" type="ORF">CPT75_19510</name>
</gene>
<sequence>MSKELFSVFQDGYGYAMILVRGIFLGLMINTFISDSVLDKKKNIILSAVVTVEGLVLFSLPISTRGIWTYISLITVLAVFFFYNRQYMPHIAFVLLLWTNVFYVWFLINIVTNDIFSDLLIETLNYSSENVMDEMYGRMAWLFVISILLLIVFSMISHCIIKMICKKKYDMSWTEALYLSVYSIISYFMVYMIAEVMIVPLENEVFILFDEKKDLEWMMPVLATLIFIGEMSAIATWQRYRRLKEEDLLLQEQVQEQGYIRKKIEYTEKYQEQIRTLRHDMAGKLMILKSFLDGGRYKDASKFLSEMDIELSSGAVKYSTGNAVTDVVINEAAAICEKKSCIFDCDFSFTEDKGITAIDMAIILNNLLDNAIEAITSIPADERYIRLSGASKANFYLIRIENSYDGEVIRNNDNGIISKKKTDPDLGPHGIGLKSVASIAEKYLGAVDIKTEDRTFEVKVMLQNAR</sequence>
<dbReference type="RefSeq" id="WP_110074115.1">
    <property type="nucleotide sequence ID" value="NZ_CM009896.1"/>
</dbReference>
<reference evidence="3 4" key="1">
    <citation type="submission" date="2017-09" db="EMBL/GenBank/DDBJ databases">
        <title>High-quality draft genome sequence of Butyrivibrio fibrisolvens INBov1, isolated from cow rumen.</title>
        <authorList>
            <person name="Rodriguez Hernaez J."/>
            <person name="Rivarola M."/>
            <person name="Paniego N."/>
            <person name="Cravero S."/>
            <person name="Ceron Cucchi M."/>
            <person name="Martinez M.C."/>
        </authorList>
    </citation>
    <scope>NUCLEOTIDE SEQUENCE [LARGE SCALE GENOMIC DNA]</scope>
    <source>
        <strain evidence="3 4">INBov1</strain>
    </source>
</reference>
<keyword evidence="4" id="KW-1185">Reference proteome</keyword>
<dbReference type="CDD" id="cd16935">
    <property type="entry name" value="HATPase_AgrC-ComD-like"/>
    <property type="match status" value="1"/>
</dbReference>
<dbReference type="InterPro" id="IPR032834">
    <property type="entry name" value="NatK-like_C"/>
</dbReference>
<dbReference type="SUPFAM" id="SSF55874">
    <property type="entry name" value="ATPase domain of HSP90 chaperone/DNA topoisomerase II/histidine kinase"/>
    <property type="match status" value="1"/>
</dbReference>
<dbReference type="Proteomes" id="UP000245488">
    <property type="component" value="Chromosome"/>
</dbReference>
<name>A0A317G6C0_BUTFI</name>
<dbReference type="AlphaFoldDB" id="A0A317G6C0"/>
<feature type="transmembrane region" description="Helical" evidence="1">
    <location>
        <begin position="140"/>
        <end position="164"/>
    </location>
</feature>
<comment type="caution">
    <text evidence="3">The sequence shown here is derived from an EMBL/GenBank/DDBJ whole genome shotgun (WGS) entry which is preliminary data.</text>
</comment>
<dbReference type="Gene3D" id="3.30.565.10">
    <property type="entry name" value="Histidine kinase-like ATPase, C-terminal domain"/>
    <property type="match status" value="1"/>
</dbReference>
<dbReference type="InterPro" id="IPR036890">
    <property type="entry name" value="HATPase_C_sf"/>
</dbReference>
<protein>
    <recommendedName>
        <fullName evidence="2">Sensor histidine kinase NatK-like C-terminal domain-containing protein</fullName>
    </recommendedName>
</protein>
<dbReference type="Pfam" id="PF14501">
    <property type="entry name" value="HATPase_c_5"/>
    <property type="match status" value="1"/>
</dbReference>
<evidence type="ECO:0000259" key="2">
    <source>
        <dbReference type="Pfam" id="PF14501"/>
    </source>
</evidence>
<dbReference type="EMBL" id="NXNG01000001">
    <property type="protein sequence ID" value="PWT29137.1"/>
    <property type="molecule type" value="Genomic_DNA"/>
</dbReference>
<dbReference type="GO" id="GO:0042802">
    <property type="term" value="F:identical protein binding"/>
    <property type="evidence" value="ECO:0007669"/>
    <property type="project" value="TreeGrafter"/>
</dbReference>
<dbReference type="PANTHER" id="PTHR40448:SF1">
    <property type="entry name" value="TWO-COMPONENT SENSOR HISTIDINE KINASE"/>
    <property type="match status" value="1"/>
</dbReference>
<evidence type="ECO:0000313" key="3">
    <source>
        <dbReference type="EMBL" id="PWT29137.1"/>
    </source>
</evidence>
<feature type="transmembrane region" description="Helical" evidence="1">
    <location>
        <begin position="12"/>
        <end position="32"/>
    </location>
</feature>
<feature type="transmembrane region" description="Helical" evidence="1">
    <location>
        <begin position="44"/>
        <end position="61"/>
    </location>
</feature>
<feature type="transmembrane region" description="Helical" evidence="1">
    <location>
        <begin position="67"/>
        <end position="84"/>
    </location>
</feature>
<keyword evidence="1" id="KW-0472">Membrane</keyword>
<dbReference type="PANTHER" id="PTHR40448">
    <property type="entry name" value="TWO-COMPONENT SENSOR HISTIDINE KINASE"/>
    <property type="match status" value="1"/>
</dbReference>
<evidence type="ECO:0000256" key="1">
    <source>
        <dbReference type="SAM" id="Phobius"/>
    </source>
</evidence>
<evidence type="ECO:0000313" key="4">
    <source>
        <dbReference type="Proteomes" id="UP000245488"/>
    </source>
</evidence>